<keyword evidence="1" id="KW-0812">Transmembrane</keyword>
<feature type="transmembrane region" description="Helical" evidence="1">
    <location>
        <begin position="230"/>
        <end position="247"/>
    </location>
</feature>
<sequence length="261" mass="29107">MNIFKQFYKSLYSPKDIASFRVQGIGKTILYVFLLSLLSVLPTIYYTNSTMKEAVVVTEETIKEDLPEFKIENGVLTSSEDQPITINKGKFSIIFDATGVMDVDNVSKTGDTLALLQTEMVLSSGGEANSVPYSMMAMDPITKQDIITFIEGSDTAMAFILPIFSILIFLFSSGLDFIEISILALIGILLKNIVRKDLKYRHLWRMTAYSVTLPTVFFTIMGLFQTHVPFGSLINWFVSLTILLLAIQEVPNSNNESTSST</sequence>
<dbReference type="Pfam" id="PF06691">
    <property type="entry name" value="DUF1189"/>
    <property type="match status" value="1"/>
</dbReference>
<comment type="caution">
    <text evidence="2">The sequence shown here is derived from an EMBL/GenBank/DDBJ whole genome shotgun (WGS) entry which is preliminary data.</text>
</comment>
<dbReference type="InterPro" id="IPR009574">
    <property type="entry name" value="DUF1189"/>
</dbReference>
<organism evidence="2 3">
    <name type="scientific">Mesobacillus maritimus</name>
    <dbReference type="NCBI Taxonomy" id="1643336"/>
    <lineage>
        <taxon>Bacteria</taxon>
        <taxon>Bacillati</taxon>
        <taxon>Bacillota</taxon>
        <taxon>Bacilli</taxon>
        <taxon>Bacillales</taxon>
        <taxon>Bacillaceae</taxon>
        <taxon>Mesobacillus</taxon>
    </lineage>
</organism>
<keyword evidence="1" id="KW-0472">Membrane</keyword>
<feature type="transmembrane region" description="Helical" evidence="1">
    <location>
        <begin position="28"/>
        <end position="46"/>
    </location>
</feature>
<keyword evidence="3" id="KW-1185">Reference proteome</keyword>
<dbReference type="Proteomes" id="UP000769780">
    <property type="component" value="Unassembled WGS sequence"/>
</dbReference>
<dbReference type="EMBL" id="JACWFH010000008">
    <property type="protein sequence ID" value="MBY0096360.1"/>
    <property type="molecule type" value="Genomic_DNA"/>
</dbReference>
<feature type="transmembrane region" description="Helical" evidence="1">
    <location>
        <begin position="146"/>
        <end position="171"/>
    </location>
</feature>
<evidence type="ECO:0000313" key="2">
    <source>
        <dbReference type="EMBL" id="MBY0096360.1"/>
    </source>
</evidence>
<name>A0ABS7K2I3_9BACI</name>
<protein>
    <submittedName>
        <fullName evidence="2">DUF1189 domain-containing protein</fullName>
    </submittedName>
</protein>
<evidence type="ECO:0000313" key="3">
    <source>
        <dbReference type="Proteomes" id="UP000769780"/>
    </source>
</evidence>
<gene>
    <name evidence="2" type="ORF">H0185_06015</name>
</gene>
<keyword evidence="1" id="KW-1133">Transmembrane helix</keyword>
<proteinExistence type="predicted"/>
<evidence type="ECO:0000256" key="1">
    <source>
        <dbReference type="SAM" id="Phobius"/>
    </source>
</evidence>
<reference evidence="2 3" key="1">
    <citation type="submission" date="2020-07" db="EMBL/GenBank/DDBJ databases">
        <title>Fungal Genomes of the International Space Station.</title>
        <authorList>
            <person name="Seuylemezian A."/>
            <person name="Singh N.K."/>
            <person name="Wood J."/>
            <person name="Venkateswaran K."/>
        </authorList>
    </citation>
    <scope>NUCLEOTIDE SEQUENCE [LARGE SCALE GENOMIC DNA]</scope>
    <source>
        <strain evidence="2 3">PL-B2</strain>
    </source>
</reference>
<accession>A0ABS7K2I3</accession>
<feature type="transmembrane region" description="Helical" evidence="1">
    <location>
        <begin position="206"/>
        <end position="224"/>
    </location>
</feature>